<evidence type="ECO:0000313" key="4">
    <source>
        <dbReference type="Proteomes" id="UP001165378"/>
    </source>
</evidence>
<dbReference type="PROSITE" id="PS51257">
    <property type="entry name" value="PROKAR_LIPOPROTEIN"/>
    <property type="match status" value="1"/>
</dbReference>
<evidence type="ECO:0000256" key="2">
    <source>
        <dbReference type="SAM" id="SignalP"/>
    </source>
</evidence>
<feature type="region of interest" description="Disordered" evidence="1">
    <location>
        <begin position="31"/>
        <end position="70"/>
    </location>
</feature>
<feature type="chain" id="PRO_5041254465" description="Lipoprotein" evidence="2">
    <location>
        <begin position="32"/>
        <end position="269"/>
    </location>
</feature>
<dbReference type="AlphaFoldDB" id="A0AA41Q2Q7"/>
<organism evidence="3 4">
    <name type="scientific">Yinghuangia soli</name>
    <dbReference type="NCBI Taxonomy" id="2908204"/>
    <lineage>
        <taxon>Bacteria</taxon>
        <taxon>Bacillati</taxon>
        <taxon>Actinomycetota</taxon>
        <taxon>Actinomycetes</taxon>
        <taxon>Kitasatosporales</taxon>
        <taxon>Streptomycetaceae</taxon>
        <taxon>Yinghuangia</taxon>
    </lineage>
</organism>
<gene>
    <name evidence="3" type="ORF">LZ495_22025</name>
</gene>
<proteinExistence type="predicted"/>
<dbReference type="Gene3D" id="2.50.20.20">
    <property type="match status" value="1"/>
</dbReference>
<protein>
    <recommendedName>
        <fullName evidence="5">Lipoprotein</fullName>
    </recommendedName>
</protein>
<accession>A0AA41Q2Q7</accession>
<evidence type="ECO:0000313" key="3">
    <source>
        <dbReference type="EMBL" id="MCF2529880.1"/>
    </source>
</evidence>
<evidence type="ECO:0008006" key="5">
    <source>
        <dbReference type="Google" id="ProtNLM"/>
    </source>
</evidence>
<sequence>MRPTRPVPTALAAGAALVFAFASLTACSGGAAENPEAVSRTGPGAPGGTAPAPGSIIDGTKGAVPDTRPPGALSGRELADRAVQLMAATSYKLTGSSGAGADAVTLTIEVSKQRDAVQTVAGVEVKQELIRVGGVVYTNVESVIGATPGAQIPASLRGMYLKADGQQLDPKLVDPFAGTFAGAVDVAKGAETQVDGKNVWPLTVKSADGSTTTMFVMASGDPFPIRMTVAGGAPLDLKVSDFGADVRVVAPPADRVLDQAALQQRLAGA</sequence>
<feature type="signal peptide" evidence="2">
    <location>
        <begin position="1"/>
        <end position="31"/>
    </location>
</feature>
<dbReference type="Proteomes" id="UP001165378">
    <property type="component" value="Unassembled WGS sequence"/>
</dbReference>
<keyword evidence="4" id="KW-1185">Reference proteome</keyword>
<reference evidence="3" key="1">
    <citation type="submission" date="2022-01" db="EMBL/GenBank/DDBJ databases">
        <title>Genome-Based Taxonomic Classification of the Phylum Actinobacteria.</title>
        <authorList>
            <person name="Gao Y."/>
        </authorList>
    </citation>
    <scope>NUCLEOTIDE SEQUENCE</scope>
    <source>
        <strain evidence="3">KLBMP 8922</strain>
    </source>
</reference>
<dbReference type="EMBL" id="JAKFHA010000013">
    <property type="protein sequence ID" value="MCF2529880.1"/>
    <property type="molecule type" value="Genomic_DNA"/>
</dbReference>
<name>A0AA41Q2Q7_9ACTN</name>
<keyword evidence="2" id="KW-0732">Signal</keyword>
<comment type="caution">
    <text evidence="3">The sequence shown here is derived from an EMBL/GenBank/DDBJ whole genome shotgun (WGS) entry which is preliminary data.</text>
</comment>
<evidence type="ECO:0000256" key="1">
    <source>
        <dbReference type="SAM" id="MobiDB-lite"/>
    </source>
</evidence>
<dbReference type="RefSeq" id="WP_235054503.1">
    <property type="nucleotide sequence ID" value="NZ_JAKFHA010000013.1"/>
</dbReference>